<dbReference type="InterPro" id="IPR002678">
    <property type="entry name" value="DUF34/NIF3"/>
</dbReference>
<keyword evidence="3" id="KW-0378">Hydrolase</keyword>
<feature type="binding site" evidence="2">
    <location>
        <position position="70"/>
    </location>
    <ligand>
        <name>a divalent metal cation</name>
        <dbReference type="ChEBI" id="CHEBI:60240"/>
        <label>1</label>
    </ligand>
</feature>
<dbReference type="AlphaFoldDB" id="A0A397TQ21"/>
<protein>
    <submittedName>
        <fullName evidence="3">GTP cyclohydrolase 1 type 2/Nif3</fullName>
    </submittedName>
</protein>
<name>A0A397TQ21_9GLOM</name>
<dbReference type="GO" id="GO:0005739">
    <property type="term" value="C:mitochondrion"/>
    <property type="evidence" value="ECO:0007669"/>
    <property type="project" value="TreeGrafter"/>
</dbReference>
<accession>A0A397TQ21</accession>
<organism evidence="3 4">
    <name type="scientific">Glomus cerebriforme</name>
    <dbReference type="NCBI Taxonomy" id="658196"/>
    <lineage>
        <taxon>Eukaryota</taxon>
        <taxon>Fungi</taxon>
        <taxon>Fungi incertae sedis</taxon>
        <taxon>Mucoromycota</taxon>
        <taxon>Glomeromycotina</taxon>
        <taxon>Glomeromycetes</taxon>
        <taxon>Glomerales</taxon>
        <taxon>Glomeraceae</taxon>
        <taxon>Glomus</taxon>
    </lineage>
</organism>
<dbReference type="SUPFAM" id="SSF102705">
    <property type="entry name" value="NIF3 (NGG1p interacting factor 3)-like"/>
    <property type="match status" value="1"/>
</dbReference>
<dbReference type="FunFam" id="3.40.1390.30:FF:000001">
    <property type="entry name" value="GTP cyclohydrolase 1 type 2"/>
    <property type="match status" value="1"/>
</dbReference>
<dbReference type="Pfam" id="PF01784">
    <property type="entry name" value="DUF34_NIF3"/>
    <property type="match status" value="1"/>
</dbReference>
<keyword evidence="2" id="KW-0479">Metal-binding</keyword>
<evidence type="ECO:0000256" key="1">
    <source>
        <dbReference type="ARBA" id="ARBA00006964"/>
    </source>
</evidence>
<feature type="binding site" evidence="2">
    <location>
        <position position="243"/>
    </location>
    <ligand>
        <name>a divalent metal cation</name>
        <dbReference type="ChEBI" id="CHEBI:60240"/>
        <label>1</label>
    </ligand>
</feature>
<gene>
    <name evidence="3" type="ORF">C1645_731601</name>
</gene>
<dbReference type="OrthoDB" id="3345469at2759"/>
<evidence type="ECO:0000313" key="4">
    <source>
        <dbReference type="Proteomes" id="UP000265703"/>
    </source>
</evidence>
<dbReference type="InterPro" id="IPR036069">
    <property type="entry name" value="DUF34/NIF3_sf"/>
</dbReference>
<dbReference type="PANTHER" id="PTHR13799">
    <property type="entry name" value="NGG1 INTERACTING FACTOR 3"/>
    <property type="match status" value="1"/>
</dbReference>
<dbReference type="Proteomes" id="UP000265703">
    <property type="component" value="Unassembled WGS sequence"/>
</dbReference>
<dbReference type="Gene3D" id="3.40.1390.30">
    <property type="entry name" value="NIF3 (NGG1p interacting factor 3)-like"/>
    <property type="match status" value="1"/>
</dbReference>
<comment type="caution">
    <text evidence="3">The sequence shown here is derived from an EMBL/GenBank/DDBJ whole genome shotgun (WGS) entry which is preliminary data.</text>
</comment>
<comment type="similarity">
    <text evidence="1">Belongs to the GTP cyclohydrolase I type 2/NIF3 family.</text>
</comment>
<proteinExistence type="inferred from homology"/>
<dbReference type="GO" id="GO:0016787">
    <property type="term" value="F:hydrolase activity"/>
    <property type="evidence" value="ECO:0007669"/>
    <property type="project" value="UniProtKB-KW"/>
</dbReference>
<feature type="binding site" evidence="2">
    <location>
        <position position="108"/>
    </location>
    <ligand>
        <name>a divalent metal cation</name>
        <dbReference type="ChEBI" id="CHEBI:60240"/>
        <label>1</label>
    </ligand>
</feature>
<dbReference type="GO" id="GO:0046872">
    <property type="term" value="F:metal ion binding"/>
    <property type="evidence" value="ECO:0007669"/>
    <property type="project" value="UniProtKB-KW"/>
</dbReference>
<dbReference type="STRING" id="658196.A0A397TQ21"/>
<sequence length="284" mass="31208">MAFFSRVIRAMEKISPISLAEHSWDNVGKLIEPPYPRQFPSRVFLTIDLTPSVLEEALADNRIGVIIAYHPPIFRPFNRLNLDNVKQTIILKCVAQGVGVYSPHTAVDSCVDGVNDWLAKGLGAGTIKPITPAQNPPEGHEEAGTGRMFTLEKPASLSTIIERVKQHLKLQHIRAATANKHSSGELISTIGICAGSERYSIGSSVLLPATADLYFTGEMSHHDVLAALAKDTSVILCEHSNTERGYLSEVLKPKLEQLLKEDKEDKEEIDVVVSKVDKDPLEII</sequence>
<dbReference type="PANTHER" id="PTHR13799:SF13">
    <property type="entry name" value="NIF3-LIKE PROTEIN 1"/>
    <property type="match status" value="1"/>
</dbReference>
<feature type="binding site" evidence="2">
    <location>
        <position position="239"/>
    </location>
    <ligand>
        <name>a divalent metal cation</name>
        <dbReference type="ChEBI" id="CHEBI:60240"/>
        <label>1</label>
    </ligand>
</feature>
<keyword evidence="4" id="KW-1185">Reference proteome</keyword>
<reference evidence="3 4" key="1">
    <citation type="submission" date="2018-06" db="EMBL/GenBank/DDBJ databases">
        <title>Comparative genomics reveals the genomic features of Rhizophagus irregularis, R. cerebriforme, R. diaphanum and Gigaspora rosea, and their symbiotic lifestyle signature.</title>
        <authorList>
            <person name="Morin E."/>
            <person name="San Clemente H."/>
            <person name="Chen E.C.H."/>
            <person name="De La Providencia I."/>
            <person name="Hainaut M."/>
            <person name="Kuo A."/>
            <person name="Kohler A."/>
            <person name="Murat C."/>
            <person name="Tang N."/>
            <person name="Roy S."/>
            <person name="Loubradou J."/>
            <person name="Henrissat B."/>
            <person name="Grigoriev I.V."/>
            <person name="Corradi N."/>
            <person name="Roux C."/>
            <person name="Martin F.M."/>
        </authorList>
    </citation>
    <scope>NUCLEOTIDE SEQUENCE [LARGE SCALE GENOMIC DNA]</scope>
    <source>
        <strain evidence="3 4">DAOM 227022</strain>
    </source>
</reference>
<evidence type="ECO:0000256" key="2">
    <source>
        <dbReference type="PIRSR" id="PIRSR602678-1"/>
    </source>
</evidence>
<evidence type="ECO:0000313" key="3">
    <source>
        <dbReference type="EMBL" id="RIA98547.1"/>
    </source>
</evidence>
<dbReference type="EMBL" id="QKYT01000014">
    <property type="protein sequence ID" value="RIA98547.1"/>
    <property type="molecule type" value="Genomic_DNA"/>
</dbReference>
<dbReference type="NCBIfam" id="TIGR00486">
    <property type="entry name" value="YbgI_SA1388"/>
    <property type="match status" value="1"/>
</dbReference>